<reference evidence="3 4" key="1">
    <citation type="submission" date="2017-01" db="EMBL/GenBank/DDBJ databases">
        <title>Genome sequencing of Rhodoferax fermentans JCM 7819.</title>
        <authorList>
            <person name="Kim Y.J."/>
            <person name="Farh M.E.-A."/>
            <person name="Yang D.-C."/>
        </authorList>
    </citation>
    <scope>NUCLEOTIDE SEQUENCE [LARGE SCALE GENOMIC DNA]</scope>
    <source>
        <strain evidence="3 4">JCM 7819</strain>
    </source>
</reference>
<dbReference type="InterPro" id="IPR002035">
    <property type="entry name" value="VWF_A"/>
</dbReference>
<sequence length="449" mass="48519">MTQATILLSPIKSAVSAQGGVLEVLVRVQAPDAPDTAKATIIPKRLSLVVDRSGSMDGQPLTEALRCVTHIAERMTPADFLSVVVYDDKVNVLMPLTAMTKPSRIQQAVSQVVSGGMTNLFGGWEAGAKQLEGGVASSISRVILLSDGQANHGLCDIPVIEKHCSALLARGISTTTVGLGGGFNENLMIAMARAGGGQQYYGQTAEDLFDSFDEEFQLLHALCLRQLDLKLIPAPGVIIEHMGLVQKNPDGSYRISDLAWDSESWMMLRLHVSPSAVGDTRDLLAASLQAHTPEGEAVSTHAAMLSLSAVDATAFAALAPDQSVLDRMQEVEFAQSSQELHTLVQQGEILMARKLLTDLETRFSQHPWLQEKLQRLRELAQRDPEMMGKEACFSAMRMSSRLSAKSEVRYSVDETDLAIPAFLRKKGQEGRGRSQPHVASPGISPNNPV</sequence>
<gene>
    <name evidence="3" type="ORF">RF819_00325</name>
</gene>
<keyword evidence="4" id="KW-1185">Reference proteome</keyword>
<dbReference type="PROSITE" id="PS50234">
    <property type="entry name" value="VWFA"/>
    <property type="match status" value="1"/>
</dbReference>
<dbReference type="OrthoDB" id="9781333at2"/>
<feature type="region of interest" description="Disordered" evidence="1">
    <location>
        <begin position="425"/>
        <end position="449"/>
    </location>
</feature>
<dbReference type="Pfam" id="PF00092">
    <property type="entry name" value="VWA"/>
    <property type="match status" value="1"/>
</dbReference>
<dbReference type="SMART" id="SM00327">
    <property type="entry name" value="VWA"/>
    <property type="match status" value="1"/>
</dbReference>
<dbReference type="PANTHER" id="PTHR10579">
    <property type="entry name" value="CALCIUM-ACTIVATED CHLORIDE CHANNEL REGULATOR"/>
    <property type="match status" value="1"/>
</dbReference>
<evidence type="ECO:0000256" key="1">
    <source>
        <dbReference type="SAM" id="MobiDB-lite"/>
    </source>
</evidence>
<dbReference type="PANTHER" id="PTHR10579:SF43">
    <property type="entry name" value="ZINC FINGER (C3HC4-TYPE RING FINGER) FAMILY PROTEIN"/>
    <property type="match status" value="1"/>
</dbReference>
<name>A0A1T1AMK1_RHOFE</name>
<organism evidence="3 4">
    <name type="scientific">Rhodoferax fermentans</name>
    <dbReference type="NCBI Taxonomy" id="28066"/>
    <lineage>
        <taxon>Bacteria</taxon>
        <taxon>Pseudomonadati</taxon>
        <taxon>Pseudomonadota</taxon>
        <taxon>Betaproteobacteria</taxon>
        <taxon>Burkholderiales</taxon>
        <taxon>Comamonadaceae</taxon>
        <taxon>Rhodoferax</taxon>
    </lineage>
</organism>
<dbReference type="Gene3D" id="3.40.50.410">
    <property type="entry name" value="von Willebrand factor, type A domain"/>
    <property type="match status" value="1"/>
</dbReference>
<dbReference type="Proteomes" id="UP000190750">
    <property type="component" value="Unassembled WGS sequence"/>
</dbReference>
<feature type="domain" description="VWFA" evidence="2">
    <location>
        <begin position="45"/>
        <end position="222"/>
    </location>
</feature>
<accession>A0A1T1AMK1</accession>
<dbReference type="InterPro" id="IPR051266">
    <property type="entry name" value="CLCR"/>
</dbReference>
<evidence type="ECO:0000313" key="4">
    <source>
        <dbReference type="Proteomes" id="UP000190750"/>
    </source>
</evidence>
<proteinExistence type="predicted"/>
<dbReference type="EMBL" id="MTJN01000002">
    <property type="protein sequence ID" value="OOV05359.1"/>
    <property type="molecule type" value="Genomic_DNA"/>
</dbReference>
<dbReference type="AlphaFoldDB" id="A0A1T1AMK1"/>
<protein>
    <recommendedName>
        <fullName evidence="2">VWFA domain-containing protein</fullName>
    </recommendedName>
</protein>
<comment type="caution">
    <text evidence="3">The sequence shown here is derived from an EMBL/GenBank/DDBJ whole genome shotgun (WGS) entry which is preliminary data.</text>
</comment>
<dbReference type="InterPro" id="IPR036465">
    <property type="entry name" value="vWFA_dom_sf"/>
</dbReference>
<dbReference type="SUPFAM" id="SSF53300">
    <property type="entry name" value="vWA-like"/>
    <property type="match status" value="1"/>
</dbReference>
<dbReference type="STRING" id="28066.RF819_00325"/>
<dbReference type="RefSeq" id="WP_078363137.1">
    <property type="nucleotide sequence ID" value="NZ_MTJN01000002.1"/>
</dbReference>
<evidence type="ECO:0000313" key="3">
    <source>
        <dbReference type="EMBL" id="OOV05359.1"/>
    </source>
</evidence>
<evidence type="ECO:0000259" key="2">
    <source>
        <dbReference type="PROSITE" id="PS50234"/>
    </source>
</evidence>